<dbReference type="AlphaFoldDB" id="M0MMN6"/>
<feature type="compositionally biased region" description="Polar residues" evidence="1">
    <location>
        <begin position="303"/>
        <end position="318"/>
    </location>
</feature>
<sequence length="318" mass="34070">MQRAVGTVLVVVLIVLAGCSGVFGGDGGGESTPTVTPMTVPTDEPTPTPVPQLAPGLTGQGIENASALVAAHSSFLQNRSFTTRTNVTGLATNGSVVIQRTDTLRAGPRGEGVYSVSVTNGSYRYVSPETVPVRTAIWTNGERLLLNRTYANGTTTYERYRDSTEERYGAAGAGLRYRLEPFDTTTTSVTERDRNGTTLYLVRGKIRSNQTFGRESMSLRMLVDPQGVIHSYRIVQQPQNSENLSRVVSTTRFSSIGATDTPTRPSWINEATNRTTPVPNRLSPSPNATTTTATTTSEPTANRNTTTAGDVTTLNISS</sequence>
<feature type="compositionally biased region" description="Low complexity" evidence="1">
    <location>
        <begin position="283"/>
        <end position="302"/>
    </location>
</feature>
<feature type="region of interest" description="Disordered" evidence="1">
    <location>
        <begin position="255"/>
        <end position="318"/>
    </location>
</feature>
<reference evidence="2 3" key="1">
    <citation type="journal article" date="2014" name="PLoS Genet.">
        <title>Phylogenetically driven sequencing of extremely halophilic archaea reveals strategies for static and dynamic osmo-response.</title>
        <authorList>
            <person name="Becker E.A."/>
            <person name="Seitzer P.M."/>
            <person name="Tritt A."/>
            <person name="Larsen D."/>
            <person name="Krusor M."/>
            <person name="Yao A.I."/>
            <person name="Wu D."/>
            <person name="Madern D."/>
            <person name="Eisen J.A."/>
            <person name="Darling A.E."/>
            <person name="Facciotti M.T."/>
        </authorList>
    </citation>
    <scope>NUCLEOTIDE SEQUENCE [LARGE SCALE GENOMIC DNA]</scope>
    <source>
        <strain evidence="2 3">DSM 5350</strain>
    </source>
</reference>
<name>M0MMN6_9EURY</name>
<feature type="compositionally biased region" description="Low complexity" evidence="1">
    <location>
        <begin position="32"/>
        <end position="43"/>
    </location>
</feature>
<proteinExistence type="predicted"/>
<organism evidence="2 3">
    <name type="scientific">Halococcus saccharolyticus DSM 5350</name>
    <dbReference type="NCBI Taxonomy" id="1227455"/>
    <lineage>
        <taxon>Archaea</taxon>
        <taxon>Methanobacteriati</taxon>
        <taxon>Methanobacteriota</taxon>
        <taxon>Stenosarchaea group</taxon>
        <taxon>Halobacteria</taxon>
        <taxon>Halobacteriales</taxon>
        <taxon>Halococcaceae</taxon>
        <taxon>Halococcus</taxon>
    </lineage>
</organism>
<comment type="caution">
    <text evidence="2">The sequence shown here is derived from an EMBL/GenBank/DDBJ whole genome shotgun (WGS) entry which is preliminary data.</text>
</comment>
<gene>
    <name evidence="2" type="ORF">C449_02929</name>
</gene>
<feature type="compositionally biased region" description="Polar residues" evidence="1">
    <location>
        <begin position="255"/>
        <end position="278"/>
    </location>
</feature>
<evidence type="ECO:0000313" key="3">
    <source>
        <dbReference type="Proteomes" id="UP000011669"/>
    </source>
</evidence>
<dbReference type="OrthoDB" id="213623at2157"/>
<protein>
    <submittedName>
        <fullName evidence="2">Uncharacterized protein</fullName>
    </submittedName>
</protein>
<dbReference type="RefSeq" id="WP_006076408.1">
    <property type="nucleotide sequence ID" value="NZ_AOMD01000011.1"/>
</dbReference>
<evidence type="ECO:0000313" key="2">
    <source>
        <dbReference type="EMBL" id="EMA46952.1"/>
    </source>
</evidence>
<feature type="region of interest" description="Disordered" evidence="1">
    <location>
        <begin position="26"/>
        <end position="47"/>
    </location>
</feature>
<dbReference type="PATRIC" id="fig|1227455.4.peg.597"/>
<evidence type="ECO:0000256" key="1">
    <source>
        <dbReference type="SAM" id="MobiDB-lite"/>
    </source>
</evidence>
<dbReference type="PROSITE" id="PS51257">
    <property type="entry name" value="PROKAR_LIPOPROTEIN"/>
    <property type="match status" value="1"/>
</dbReference>
<dbReference type="EMBL" id="AOMD01000011">
    <property type="protein sequence ID" value="EMA46952.1"/>
    <property type="molecule type" value="Genomic_DNA"/>
</dbReference>
<dbReference type="Proteomes" id="UP000011669">
    <property type="component" value="Unassembled WGS sequence"/>
</dbReference>
<accession>M0MMN6</accession>
<keyword evidence="3" id="KW-1185">Reference proteome</keyword>
<dbReference type="InParanoid" id="M0MMN6"/>